<dbReference type="InterPro" id="IPR026444">
    <property type="entry name" value="Secre_tail"/>
</dbReference>
<protein>
    <submittedName>
        <fullName evidence="1">Por secretion system C-terminal sorting domain-containing protein</fullName>
    </submittedName>
</protein>
<accession>A0A1M4WQU6</accession>
<dbReference type="NCBIfam" id="TIGR04183">
    <property type="entry name" value="Por_Secre_tail"/>
    <property type="match status" value="1"/>
</dbReference>
<gene>
    <name evidence="1" type="ORF">SAMN05444362_102285</name>
</gene>
<dbReference type="Proteomes" id="UP000184480">
    <property type="component" value="Unassembled WGS sequence"/>
</dbReference>
<name>A0A1M4WQU6_9BACT</name>
<sequence>MWPCHFEPTLLMKEKIFLLLGVGFIPLALSAQSVPYLYNKGQMSVVSTVANRSNTALYIGGDFISEGVEDANMYLENAQVVLTGDLYRKEADEGNKGTNVFSWPKATGGGYDTSKASNFVFRAHATNPVAQHVWITSTAAKVDNSAMIFESKGRDYVNFPDVIVENNKHVTISPAIAAYAHNITLNTGRLILDSRPLNTPTDVLYTPPTRTLVNNEASILAHLYLDGTETHTARTASTSTLDDFGATQVNLALQAVDNANRRNDGDPIAGFGSPFKSMYADYFMYNFLFKPTGGTILNEDRNTNTDPKEKLVRGRGYVVGIDLRGDNSADYTDVHALYASVIKFEDRAKDGYKFGRFAYSNSNKNNLFQLTGTLTAVTSTSTVSSVSSDAYSGEFLNNDDVQAPALVAGFNYLSNPYTTPLDLDALLYNTSSSTWGVTSGYSNGTTTNGDIANRVWILDSNSTASGSYNFLSPGKEANLGNKWVVVSYMYRLMRGVGGTASITYDNGGGSSTLIGPLQMFVVYANTTGVGKTMTIPKSARSLDGNALFLRSGTTDYAKDDFLFQVKDVKTGKEDRTAVVLRTFDEISSNKNFVDITKLRTSIIPDETSATATTKSGDVSQTYMNLLYTKDTDGNALESKFLSIQNDEAVTSSTSTVSTTLYLTPAAENQSIEIRSYRNYTKERVQEIWLDDKRDSKSIKLSDGAIYSTTTKPTDAVDRFTLRFIRPVSGIDPGVTNPNNTDITAYYDNSKLTVSGFNDSDQGNFVSVYDIQGRLINRKKVEGSSLEFNDGFNVGAYIVKMTGSRSYATKFMAR</sequence>
<dbReference type="AlphaFoldDB" id="A0A1M4WQU6"/>
<keyword evidence="2" id="KW-1185">Reference proteome</keyword>
<reference evidence="2" key="1">
    <citation type="submission" date="2016-11" db="EMBL/GenBank/DDBJ databases">
        <authorList>
            <person name="Varghese N."/>
            <person name="Submissions S."/>
        </authorList>
    </citation>
    <scope>NUCLEOTIDE SEQUENCE [LARGE SCALE GENOMIC DNA]</scope>
    <source>
        <strain evidence="2">DSM 27370</strain>
    </source>
</reference>
<evidence type="ECO:0000313" key="2">
    <source>
        <dbReference type="Proteomes" id="UP000184480"/>
    </source>
</evidence>
<organism evidence="1 2">
    <name type="scientific">Dysgonomonas macrotermitis</name>
    <dbReference type="NCBI Taxonomy" id="1346286"/>
    <lineage>
        <taxon>Bacteria</taxon>
        <taxon>Pseudomonadati</taxon>
        <taxon>Bacteroidota</taxon>
        <taxon>Bacteroidia</taxon>
        <taxon>Bacteroidales</taxon>
        <taxon>Dysgonomonadaceae</taxon>
        <taxon>Dysgonomonas</taxon>
    </lineage>
</organism>
<proteinExistence type="predicted"/>
<dbReference type="EMBL" id="FQUC01000002">
    <property type="protein sequence ID" value="SHE83362.1"/>
    <property type="molecule type" value="Genomic_DNA"/>
</dbReference>
<evidence type="ECO:0000313" key="1">
    <source>
        <dbReference type="EMBL" id="SHE83362.1"/>
    </source>
</evidence>